<evidence type="ECO:0000259" key="8">
    <source>
        <dbReference type="Pfam" id="PF07244"/>
    </source>
</evidence>
<evidence type="ECO:0000256" key="1">
    <source>
        <dbReference type="ARBA" id="ARBA00004370"/>
    </source>
</evidence>
<feature type="region of interest" description="Disordered" evidence="5">
    <location>
        <begin position="1"/>
        <end position="23"/>
    </location>
</feature>
<evidence type="ECO:0000313" key="9">
    <source>
        <dbReference type="EMBL" id="OWP63783.1"/>
    </source>
</evidence>
<reference evidence="9 10" key="1">
    <citation type="submission" date="2017-06" db="EMBL/GenBank/DDBJ databases">
        <title>Hymenobacter amundsenii sp. nov. isolated from regoliths in Antarctica.</title>
        <authorList>
            <person name="Sedlacek I."/>
            <person name="Kralova S."/>
            <person name="Pantucek R."/>
            <person name="Svec P."/>
            <person name="Holochova P."/>
            <person name="Stankova E."/>
            <person name="Vrbovska V."/>
            <person name="Busse H.-J."/>
        </authorList>
    </citation>
    <scope>NUCLEOTIDE SEQUENCE [LARGE SCALE GENOMIC DNA]</scope>
    <source>
        <strain evidence="9 10">CCM 8682</strain>
    </source>
</reference>
<feature type="domain" description="POTRA" evidence="8">
    <location>
        <begin position="307"/>
        <end position="371"/>
    </location>
</feature>
<proteinExistence type="predicted"/>
<dbReference type="OrthoDB" id="9811416at2"/>
<keyword evidence="3 6" id="KW-0812">Transmembrane</keyword>
<evidence type="ECO:0000256" key="6">
    <source>
        <dbReference type="SAM" id="Phobius"/>
    </source>
</evidence>
<feature type="domain" description="Bacterial surface antigen (D15)" evidence="7">
    <location>
        <begin position="413"/>
        <end position="715"/>
    </location>
</feature>
<evidence type="ECO:0000313" key="10">
    <source>
        <dbReference type="Proteomes" id="UP000197277"/>
    </source>
</evidence>
<feature type="compositionally biased region" description="Basic and acidic residues" evidence="5">
    <location>
        <begin position="1"/>
        <end position="13"/>
    </location>
</feature>
<evidence type="ECO:0008006" key="11">
    <source>
        <dbReference type="Google" id="ProtNLM"/>
    </source>
</evidence>
<dbReference type="Gene3D" id="2.40.160.50">
    <property type="entry name" value="membrane protein fhac: a member of the omp85/tpsb transporter family"/>
    <property type="match status" value="1"/>
</dbReference>
<evidence type="ECO:0000256" key="4">
    <source>
        <dbReference type="ARBA" id="ARBA00023136"/>
    </source>
</evidence>
<dbReference type="PANTHER" id="PTHR12815:SF18">
    <property type="entry name" value="SORTING AND ASSEMBLY MACHINERY COMPONENT 50 HOMOLOG"/>
    <property type="match status" value="1"/>
</dbReference>
<dbReference type="InterPro" id="IPR039910">
    <property type="entry name" value="D15-like"/>
</dbReference>
<keyword evidence="10" id="KW-1185">Reference proteome</keyword>
<dbReference type="InterPro" id="IPR000184">
    <property type="entry name" value="Bac_surfAg_D15"/>
</dbReference>
<dbReference type="Proteomes" id="UP000197277">
    <property type="component" value="Unassembled WGS sequence"/>
</dbReference>
<evidence type="ECO:0000256" key="2">
    <source>
        <dbReference type="ARBA" id="ARBA00022452"/>
    </source>
</evidence>
<comment type="subcellular location">
    <subcellularLocation>
        <location evidence="1">Membrane</location>
    </subcellularLocation>
</comment>
<organism evidence="9 10">
    <name type="scientific">Hymenobacter amundsenii</name>
    <dbReference type="NCBI Taxonomy" id="2006685"/>
    <lineage>
        <taxon>Bacteria</taxon>
        <taxon>Pseudomonadati</taxon>
        <taxon>Bacteroidota</taxon>
        <taxon>Cytophagia</taxon>
        <taxon>Cytophagales</taxon>
        <taxon>Hymenobacteraceae</taxon>
        <taxon>Hymenobacter</taxon>
    </lineage>
</organism>
<name>A0A246FM31_9BACT</name>
<evidence type="ECO:0000256" key="3">
    <source>
        <dbReference type="ARBA" id="ARBA00022692"/>
    </source>
</evidence>
<dbReference type="Pfam" id="PF07244">
    <property type="entry name" value="POTRA"/>
    <property type="match status" value="1"/>
</dbReference>
<feature type="transmembrane region" description="Helical" evidence="6">
    <location>
        <begin position="94"/>
        <end position="114"/>
    </location>
</feature>
<keyword evidence="6" id="KW-1133">Transmembrane helix</keyword>
<comment type="caution">
    <text evidence="9">The sequence shown here is derived from an EMBL/GenBank/DDBJ whole genome shotgun (WGS) entry which is preliminary data.</text>
</comment>
<dbReference type="Gene3D" id="3.10.20.310">
    <property type="entry name" value="membrane protein fhac"/>
    <property type="match status" value="1"/>
</dbReference>
<accession>A0A246FM31</accession>
<dbReference type="Pfam" id="PF01103">
    <property type="entry name" value="Omp85"/>
    <property type="match status" value="1"/>
</dbReference>
<evidence type="ECO:0000256" key="5">
    <source>
        <dbReference type="SAM" id="MobiDB-lite"/>
    </source>
</evidence>
<keyword evidence="4 6" id="KW-0472">Membrane</keyword>
<dbReference type="AlphaFoldDB" id="A0A246FM31"/>
<evidence type="ECO:0000259" key="7">
    <source>
        <dbReference type="Pfam" id="PF01103"/>
    </source>
</evidence>
<keyword evidence="2" id="KW-1134">Transmembrane beta strand</keyword>
<gene>
    <name evidence="9" type="ORF">CDA63_07280</name>
</gene>
<dbReference type="PANTHER" id="PTHR12815">
    <property type="entry name" value="SORTING AND ASSEMBLY MACHINERY SAMM50 PROTEIN FAMILY MEMBER"/>
    <property type="match status" value="1"/>
</dbReference>
<protein>
    <recommendedName>
        <fullName evidence="11">Bacterial surface antigen (D15) domain-containing protein</fullName>
    </recommendedName>
</protein>
<sequence>MPDKAGKLKRMPEHSSPPQMRRGWGWLMPPEQLLKEKGRSMKSTTPTHTRLMHDIFQGEELVFNLGLRRFPPFATQKVSSGKLNAAVRVAQAQMYVRFLAFWWLVLGAAGLAAAQGTTPLNPAAPPLSAAPAVAVPPDSARKATPAPRRPVRPVVLRLATEEADAAVLRPYRYRRQLPDSLAALREVRELVLALQADAYLTASADELRWSRGDTLHVRLYVGEPFRWARLRNGNLGDALLTRAGFREQLYQQQPLRPREWARFQENVLHEAENQGYPFATIGLDSLTLTGTDIEGRVVLRRGPAIVFDSIQIIGKTKTKARFLTKYLQLEPGQPFSQQRLRDADRRLRQLPYLQVKAEPEIRFSQGRARVYFLLDDRTANQFDAIVGVLPNPNPGLGQKKVQITGDVTLNLRNIGGGGKGLGIQWRKLDATSQLLDAQYLHPTFFGTPLEVSASFNLLKQADLFLTTRPRLQVAYPTARAGRLAVFFEQRNSRLLNTDSTLQLATTLPDNVDSQFSSYGLDYTWNTLDDPYFPRRGLLLSGQAAIGTKRISRNSDLRPELYDGLALRSRQISLGGRAERYFRFGRAGVLVTRLRGEALVNDRLFLNDLFRLGGLATLRGFNELNFYASQYAVGTAEFRQFTGPDAYVFIFADQAYLRRDLPDDPYPRDTPTGLGAGLSFRTGAGQFQFVYALGRSKQQNFGLSSGKIHFGITSRF</sequence>
<dbReference type="EMBL" id="NIRR01000008">
    <property type="protein sequence ID" value="OWP63783.1"/>
    <property type="molecule type" value="Genomic_DNA"/>
</dbReference>
<dbReference type="InterPro" id="IPR010827">
    <property type="entry name" value="BamA/TamA_POTRA"/>
</dbReference>
<feature type="region of interest" description="Disordered" evidence="5">
    <location>
        <begin position="129"/>
        <end position="148"/>
    </location>
</feature>
<dbReference type="GO" id="GO:0019867">
    <property type="term" value="C:outer membrane"/>
    <property type="evidence" value="ECO:0007669"/>
    <property type="project" value="InterPro"/>
</dbReference>